<dbReference type="PROSITE" id="PS51384">
    <property type="entry name" value="FAD_FR"/>
    <property type="match status" value="1"/>
</dbReference>
<dbReference type="Pfam" id="PF00175">
    <property type="entry name" value="NAD_binding_1"/>
    <property type="match status" value="1"/>
</dbReference>
<dbReference type="Pfam" id="PF00667">
    <property type="entry name" value="FAD_binding_1"/>
    <property type="match status" value="1"/>
</dbReference>
<keyword evidence="6 13" id="KW-0288">FMN</keyword>
<feature type="domain" description="Flavodoxin-like" evidence="16">
    <location>
        <begin position="490"/>
        <end position="629"/>
    </location>
</feature>
<dbReference type="InterPro" id="IPR002401">
    <property type="entry name" value="Cyt_P450_E_grp-I"/>
</dbReference>
<evidence type="ECO:0000256" key="5">
    <source>
        <dbReference type="ARBA" id="ARBA00022630"/>
    </source>
</evidence>
<dbReference type="InterPro" id="IPR036396">
    <property type="entry name" value="Cyt_P450_sf"/>
</dbReference>
<evidence type="ECO:0000256" key="15">
    <source>
        <dbReference type="SAM" id="MobiDB-lite"/>
    </source>
</evidence>
<reference evidence="18 19" key="1">
    <citation type="submission" date="2019-01" db="EMBL/GenBank/DDBJ databases">
        <title>The draft genome of Rhizobium sp. 24NR.</title>
        <authorList>
            <person name="Liu L."/>
            <person name="Liang L."/>
            <person name="Shi S."/>
            <person name="Xu L."/>
            <person name="Wang X."/>
            <person name="Li L."/>
            <person name="Zhang X."/>
        </authorList>
    </citation>
    <scope>NUCLEOTIDE SEQUENCE [LARGE SCALE GENOMIC DNA]</scope>
    <source>
        <strain evidence="18 19">24NR</strain>
    </source>
</reference>
<dbReference type="GO" id="GO:0070330">
    <property type="term" value="F:aromatase activity"/>
    <property type="evidence" value="ECO:0007669"/>
    <property type="project" value="UniProtKB-UniRule"/>
</dbReference>
<keyword evidence="9 13" id="KW-0521">NADP</keyword>
<dbReference type="GO" id="GO:0010181">
    <property type="term" value="F:FMN binding"/>
    <property type="evidence" value="ECO:0007669"/>
    <property type="project" value="UniProtKB-UniRule"/>
</dbReference>
<keyword evidence="4 13" id="KW-0349">Heme</keyword>
<keyword evidence="5 13" id="KW-0285">Flavoprotein</keyword>
<comment type="similarity">
    <text evidence="2 13">In the N-terminal section; belongs to the cytochrome P450 family.</text>
</comment>
<dbReference type="AlphaFoldDB" id="A0A444LMM3"/>
<dbReference type="InterPro" id="IPR017972">
    <property type="entry name" value="Cyt_P450_CS"/>
</dbReference>
<keyword evidence="13" id="KW-0249">Electron transport</keyword>
<evidence type="ECO:0000256" key="12">
    <source>
        <dbReference type="ARBA" id="ARBA00023033"/>
    </source>
</evidence>
<dbReference type="Pfam" id="PF00067">
    <property type="entry name" value="p450"/>
    <property type="match status" value="1"/>
</dbReference>
<dbReference type="GO" id="GO:0050660">
    <property type="term" value="F:flavin adenine dinucleotide binding"/>
    <property type="evidence" value="ECO:0007669"/>
    <property type="project" value="TreeGrafter"/>
</dbReference>
<keyword evidence="8 13" id="KW-0274">FAD</keyword>
<evidence type="ECO:0000256" key="11">
    <source>
        <dbReference type="ARBA" id="ARBA00023004"/>
    </source>
</evidence>
<dbReference type="Proteomes" id="UP000287687">
    <property type="component" value="Unassembled WGS sequence"/>
</dbReference>
<dbReference type="GO" id="GO:0003958">
    <property type="term" value="F:NADPH-hemoprotein reductase activity"/>
    <property type="evidence" value="ECO:0007669"/>
    <property type="project" value="UniProtKB-UniRule"/>
</dbReference>
<evidence type="ECO:0000256" key="1">
    <source>
        <dbReference type="ARBA" id="ARBA00001971"/>
    </source>
</evidence>
<keyword evidence="7 13" id="KW-0479">Metal-binding</keyword>
<dbReference type="InterPro" id="IPR001128">
    <property type="entry name" value="Cyt_P450"/>
</dbReference>
<dbReference type="EC" id="1.14.14.1" evidence="13"/>
<dbReference type="SUPFAM" id="SSF48264">
    <property type="entry name" value="Cytochrome P450"/>
    <property type="match status" value="1"/>
</dbReference>
<dbReference type="CDD" id="cd11068">
    <property type="entry name" value="CYP120A1"/>
    <property type="match status" value="1"/>
</dbReference>
<name>A0A444LMM3_9HYPH</name>
<comment type="catalytic activity">
    <reaction evidence="13">
        <text>2 oxidized [cytochrome P450] + NADPH = 2 reduced [cytochrome P450] + NADP(+) + H(+)</text>
        <dbReference type="Rhea" id="RHEA:24040"/>
        <dbReference type="Rhea" id="RHEA-COMP:14627"/>
        <dbReference type="Rhea" id="RHEA-COMP:14628"/>
        <dbReference type="ChEBI" id="CHEBI:15378"/>
        <dbReference type="ChEBI" id="CHEBI:55376"/>
        <dbReference type="ChEBI" id="CHEBI:57783"/>
        <dbReference type="ChEBI" id="CHEBI:58349"/>
        <dbReference type="ChEBI" id="CHEBI:60344"/>
        <dbReference type="EC" id="1.6.2.4"/>
    </reaction>
</comment>
<dbReference type="InterPro" id="IPR003097">
    <property type="entry name" value="CysJ-like_FAD-binding"/>
</dbReference>
<accession>A0A444LMM3</accession>
<dbReference type="InterPro" id="IPR017938">
    <property type="entry name" value="Riboflavin_synthase-like_b-brl"/>
</dbReference>
<evidence type="ECO:0000256" key="8">
    <source>
        <dbReference type="ARBA" id="ARBA00022827"/>
    </source>
</evidence>
<evidence type="ECO:0000256" key="4">
    <source>
        <dbReference type="ARBA" id="ARBA00022617"/>
    </source>
</evidence>
<evidence type="ECO:0000259" key="17">
    <source>
        <dbReference type="PROSITE" id="PS51384"/>
    </source>
</evidence>
<dbReference type="PANTHER" id="PTHR19384:SF127">
    <property type="entry name" value="BIFUNCTIONAL CYTOCHROME P450_NADPH--P450 REDUCTASE"/>
    <property type="match status" value="1"/>
</dbReference>
<dbReference type="GO" id="GO:0020037">
    <property type="term" value="F:heme binding"/>
    <property type="evidence" value="ECO:0007669"/>
    <property type="project" value="UniProtKB-UniRule"/>
</dbReference>
<dbReference type="InterPro" id="IPR023206">
    <property type="entry name" value="Bifunctional_P450_P450_red"/>
</dbReference>
<proteinExistence type="inferred from homology"/>
<dbReference type="InterPro" id="IPR039261">
    <property type="entry name" value="FNR_nucleotide-bd"/>
</dbReference>
<dbReference type="CDD" id="cd06206">
    <property type="entry name" value="bifunctional_CYPOR"/>
    <property type="match status" value="1"/>
</dbReference>
<dbReference type="Pfam" id="PF00258">
    <property type="entry name" value="Flavodoxin_1"/>
    <property type="match status" value="1"/>
</dbReference>
<evidence type="ECO:0000256" key="9">
    <source>
        <dbReference type="ARBA" id="ARBA00022857"/>
    </source>
</evidence>
<dbReference type="InterPro" id="IPR023173">
    <property type="entry name" value="NADPH_Cyt_P450_Rdtase_alpha"/>
</dbReference>
<evidence type="ECO:0000256" key="10">
    <source>
        <dbReference type="ARBA" id="ARBA00023002"/>
    </source>
</evidence>
<dbReference type="GO" id="GO:0005829">
    <property type="term" value="C:cytosol"/>
    <property type="evidence" value="ECO:0007669"/>
    <property type="project" value="TreeGrafter"/>
</dbReference>
<dbReference type="InterPro" id="IPR017927">
    <property type="entry name" value="FAD-bd_FR_type"/>
</dbReference>
<dbReference type="PRINTS" id="PR00385">
    <property type="entry name" value="P450"/>
</dbReference>
<dbReference type="PROSITE" id="PS00086">
    <property type="entry name" value="CYTOCHROME_P450"/>
    <property type="match status" value="1"/>
</dbReference>
<dbReference type="PANTHER" id="PTHR19384">
    <property type="entry name" value="NITRIC OXIDE SYNTHASE-RELATED"/>
    <property type="match status" value="1"/>
</dbReference>
<sequence length="1056" mass="116433">MPKLEPIPQPKGLPILGHVTSIDPGAPIQSLMRLARDLGPIYRFETFGREIIIVSSQELTAELCDESRFRKALHPPLRELRAVAKDGLFTAYDEEPNWGKAHRLLMPAFGPLGLRNMFDRMLDVAEQMMVRWERFGAGAEIDVADNMTRLTLDTIALCAFDYRFNSFYQNEMHPFVAAMTGALEEGADRSRLPQGASKLMLLRNRRFEADTKTLRQVADRLIEERLGDPRLGERGDLLDVMLTAKDKETGETLSRENIGYQMITFLVAGHETTSGLLSFASFLLLKNPEVLTRLRAHVDGVLGGDTPTVQHLERLKYVEQVLMETLRLWPTAPAFAVHPLQDTTIGGKYAVKTDDVLLVLSPILHRDRKVWDEPEAFRPERFTPENAEQLPPHAWKPFGNGQRACIGRGFAMQEATLVLAMMLQRFDIELVDRNSQLVVGESLTLKPKELRIRARRRDIPAGTPISRAPIASARPLSRPQANTSIDRGPLLVLYGSNTGTSESFAQKLGSEAQARGYQAIVATADEYASGIPDGVPLVVVTASYEGQPPDNAGQFLAWAEALQPDALKGRPVAVFGCGNRQWARTWQAVPKRVEAALLQAGAISILPRGEADAGGDLFGAFDEWMGAFWPALARALGQEAPEETTSTAAIEVEIRKGERERLLRLEELQPGTVVSNTELVDITKPGTRSKRHVEIRLPKGMSYQTGDYLAVLARNPADVVARVLRRFGLSEDTELVLHGSPGASSSLPLDKPITAGELFANYVELQLPVTEAQVRMVVEAISCPPERREAERLADPGVYKAELLAKRVSLLELTERFMSADLPLGKFLAALPPMKVRLYSIASSPLVAPDVCSLTLSVLDAPALSGNGQFKGVTSTFLAEAQTGDPVTVAVRPSQRGFRPPEDNSVPIVMVCAGSGIAPFRGFLQERAARKAAGARTGPALLFFGIRDPETDYLHRRELEAWEEDGVVSVHLACSGSSKAQYVQDRIWEDRKQVEDLFRQGAHVYVCGDGEKMAPAVRDAFLNIYRETTGASSEEAQAWADRIERESVRYVADVFS</sequence>
<organism evidence="18 19">
    <name type="scientific">Neorhizobium lilium</name>
    <dbReference type="NCBI Taxonomy" id="2503024"/>
    <lineage>
        <taxon>Bacteria</taxon>
        <taxon>Pseudomonadati</taxon>
        <taxon>Pseudomonadota</taxon>
        <taxon>Alphaproteobacteria</taxon>
        <taxon>Hyphomicrobiales</taxon>
        <taxon>Rhizobiaceae</taxon>
        <taxon>Rhizobium/Agrobacterium group</taxon>
        <taxon>Neorhizobium</taxon>
    </lineage>
</organism>
<gene>
    <name evidence="18" type="ORF">EPK99_04510</name>
</gene>
<evidence type="ECO:0000313" key="18">
    <source>
        <dbReference type="EMBL" id="RWX81550.1"/>
    </source>
</evidence>
<keyword evidence="11 13" id="KW-0408">Iron</keyword>
<comment type="catalytic activity">
    <reaction evidence="13">
        <text>an organic molecule + reduced [NADPH--hemoprotein reductase] + O2 = an alcohol + oxidized [NADPH--hemoprotein reductase] + H2O + H(+)</text>
        <dbReference type="Rhea" id="RHEA:17149"/>
        <dbReference type="Rhea" id="RHEA-COMP:11964"/>
        <dbReference type="Rhea" id="RHEA-COMP:11965"/>
        <dbReference type="ChEBI" id="CHEBI:15377"/>
        <dbReference type="ChEBI" id="CHEBI:15378"/>
        <dbReference type="ChEBI" id="CHEBI:15379"/>
        <dbReference type="ChEBI" id="CHEBI:30879"/>
        <dbReference type="ChEBI" id="CHEBI:57618"/>
        <dbReference type="ChEBI" id="CHEBI:58210"/>
        <dbReference type="ChEBI" id="CHEBI:142491"/>
        <dbReference type="EC" id="1.14.14.1"/>
    </reaction>
</comment>
<evidence type="ECO:0000256" key="14">
    <source>
        <dbReference type="PIRSR" id="PIRSR000209-1"/>
    </source>
</evidence>
<comment type="cofactor">
    <cofactor evidence="1 13 14">
        <name>heme</name>
        <dbReference type="ChEBI" id="CHEBI:30413"/>
    </cofactor>
</comment>
<keyword evidence="10 13" id="KW-0560">Oxidoreductase</keyword>
<evidence type="ECO:0000259" key="16">
    <source>
        <dbReference type="PROSITE" id="PS50902"/>
    </source>
</evidence>
<keyword evidence="3 13" id="KW-0813">Transport</keyword>
<dbReference type="PRINTS" id="PR00463">
    <property type="entry name" value="EP450I"/>
</dbReference>
<evidence type="ECO:0000256" key="13">
    <source>
        <dbReference type="PIRNR" id="PIRNR000209"/>
    </source>
</evidence>
<dbReference type="Gene3D" id="1.10.630.10">
    <property type="entry name" value="Cytochrome P450"/>
    <property type="match status" value="1"/>
</dbReference>
<dbReference type="SUPFAM" id="SSF52218">
    <property type="entry name" value="Flavoproteins"/>
    <property type="match status" value="1"/>
</dbReference>
<dbReference type="InterPro" id="IPR008254">
    <property type="entry name" value="Flavodoxin/NO_synth"/>
</dbReference>
<dbReference type="SUPFAM" id="SSF63380">
    <property type="entry name" value="Riboflavin synthase domain-like"/>
    <property type="match status" value="1"/>
</dbReference>
<dbReference type="OrthoDB" id="9816402at2"/>
<evidence type="ECO:0000256" key="6">
    <source>
        <dbReference type="ARBA" id="ARBA00022643"/>
    </source>
</evidence>
<keyword evidence="19" id="KW-1185">Reference proteome</keyword>
<comment type="cofactor">
    <cofactor evidence="13">
        <name>FAD</name>
        <dbReference type="ChEBI" id="CHEBI:57692"/>
    </cofactor>
    <cofactor evidence="13">
        <name>FMN</name>
        <dbReference type="ChEBI" id="CHEBI:58210"/>
    </cofactor>
</comment>
<dbReference type="Gene3D" id="2.40.30.10">
    <property type="entry name" value="Translation factors"/>
    <property type="match status" value="1"/>
</dbReference>
<dbReference type="SUPFAM" id="SSF52343">
    <property type="entry name" value="Ferredoxin reductase-like, C-terminal NADP-linked domain"/>
    <property type="match status" value="1"/>
</dbReference>
<dbReference type="FunFam" id="1.10.630.10:FF:000040">
    <property type="entry name" value="Bifunctional cytochrome P450/NADPH--P450 reductase"/>
    <property type="match status" value="1"/>
</dbReference>
<dbReference type="Gene3D" id="3.40.50.360">
    <property type="match status" value="1"/>
</dbReference>
<keyword evidence="12 13" id="KW-0503">Monooxygenase</keyword>
<evidence type="ECO:0000313" key="19">
    <source>
        <dbReference type="Proteomes" id="UP000287687"/>
    </source>
</evidence>
<evidence type="ECO:0000256" key="7">
    <source>
        <dbReference type="ARBA" id="ARBA00022723"/>
    </source>
</evidence>
<evidence type="ECO:0000256" key="2">
    <source>
        <dbReference type="ARBA" id="ARBA00010018"/>
    </source>
</evidence>
<dbReference type="PROSITE" id="PS50902">
    <property type="entry name" value="FLAVODOXIN_LIKE"/>
    <property type="match status" value="1"/>
</dbReference>
<dbReference type="EC" id="1.6.2.4" evidence="13"/>
<feature type="region of interest" description="Disordered" evidence="15">
    <location>
        <begin position="463"/>
        <end position="483"/>
    </location>
</feature>
<protein>
    <recommendedName>
        <fullName evidence="13">Bifunctional cytochrome P450/NADPH--P450 reductase</fullName>
    </recommendedName>
    <domain>
        <recommendedName>
            <fullName evidence="13">Cytochrome P450</fullName>
            <ecNumber evidence="13">1.14.14.1</ecNumber>
        </recommendedName>
    </domain>
    <domain>
        <recommendedName>
            <fullName evidence="13">NADPH--cytochrome P450 reductase</fullName>
            <ecNumber evidence="13">1.6.2.4</ecNumber>
        </recommendedName>
    </domain>
</protein>
<dbReference type="EMBL" id="SBIP01000001">
    <property type="protein sequence ID" value="RWX81550.1"/>
    <property type="molecule type" value="Genomic_DNA"/>
</dbReference>
<comment type="caution">
    <text evidence="18">The sequence shown here is derived from an EMBL/GenBank/DDBJ whole genome shotgun (WGS) entry which is preliminary data.</text>
</comment>
<feature type="binding site" description="axial binding residue" evidence="14">
    <location>
        <position position="405"/>
    </location>
    <ligand>
        <name>heme</name>
        <dbReference type="ChEBI" id="CHEBI:30413"/>
    </ligand>
    <ligandPart>
        <name>Fe</name>
        <dbReference type="ChEBI" id="CHEBI:18248"/>
    </ligandPart>
</feature>
<dbReference type="InterPro" id="IPR001433">
    <property type="entry name" value="OxRdtase_FAD/NAD-bd"/>
</dbReference>
<dbReference type="InterPro" id="IPR029039">
    <property type="entry name" value="Flavoprotein-like_sf"/>
</dbReference>
<dbReference type="PIRSF" id="PIRSF000209">
    <property type="entry name" value="Bifunctional_P450_P450R"/>
    <property type="match status" value="1"/>
</dbReference>
<feature type="domain" description="FAD-binding FR-type" evidence="17">
    <location>
        <begin position="666"/>
        <end position="901"/>
    </location>
</feature>
<dbReference type="Gene3D" id="3.40.50.80">
    <property type="entry name" value="Nucleotide-binding domain of ferredoxin-NADP reductase (FNR) module"/>
    <property type="match status" value="1"/>
</dbReference>
<dbReference type="Gene3D" id="1.20.990.10">
    <property type="entry name" value="NADPH-cytochrome p450 Reductase, Chain A, domain 3"/>
    <property type="match status" value="1"/>
</dbReference>
<evidence type="ECO:0000256" key="3">
    <source>
        <dbReference type="ARBA" id="ARBA00022448"/>
    </source>
</evidence>
<dbReference type="GO" id="GO:0005506">
    <property type="term" value="F:iron ion binding"/>
    <property type="evidence" value="ECO:0007669"/>
    <property type="project" value="UniProtKB-UniRule"/>
</dbReference>
<dbReference type="RefSeq" id="WP_128441484.1">
    <property type="nucleotide sequence ID" value="NZ_SBIP01000001.1"/>
</dbReference>